<dbReference type="AlphaFoldDB" id="A0A2T4B7A4"/>
<dbReference type="GO" id="GO:0003824">
    <property type="term" value="F:catalytic activity"/>
    <property type="evidence" value="ECO:0007669"/>
    <property type="project" value="InterPro"/>
</dbReference>
<feature type="repeat" description="ANK" evidence="2">
    <location>
        <begin position="849"/>
        <end position="881"/>
    </location>
</feature>
<evidence type="ECO:0000256" key="1">
    <source>
        <dbReference type="ARBA" id="ARBA00022737"/>
    </source>
</evidence>
<dbReference type="GO" id="GO:0009116">
    <property type="term" value="P:nucleoside metabolic process"/>
    <property type="evidence" value="ECO:0007669"/>
    <property type="project" value="InterPro"/>
</dbReference>
<gene>
    <name evidence="4" type="ORF">BBK36DRAFT_66625</name>
</gene>
<dbReference type="Gene3D" id="3.40.50.1580">
    <property type="entry name" value="Nucleoside phosphorylase domain"/>
    <property type="match status" value="1"/>
</dbReference>
<dbReference type="InterPro" id="IPR036770">
    <property type="entry name" value="Ankyrin_rpt-contain_sf"/>
</dbReference>
<dbReference type="PROSITE" id="PS50297">
    <property type="entry name" value="ANK_REP_REGION"/>
    <property type="match status" value="1"/>
</dbReference>
<evidence type="ECO:0000313" key="4">
    <source>
        <dbReference type="EMBL" id="PTB65205.1"/>
    </source>
</evidence>
<dbReference type="PANTHER" id="PTHR46082">
    <property type="entry name" value="ATP/GTP-BINDING PROTEIN-RELATED"/>
    <property type="match status" value="1"/>
</dbReference>
<dbReference type="Gene3D" id="3.40.50.300">
    <property type="entry name" value="P-loop containing nucleotide triphosphate hydrolases"/>
    <property type="match status" value="1"/>
</dbReference>
<name>A0A2T4B7A4_9HYPO</name>
<accession>A0A2T4B7A4</accession>
<feature type="repeat" description="ANK" evidence="2">
    <location>
        <begin position="816"/>
        <end position="848"/>
    </location>
</feature>
<dbReference type="InterPro" id="IPR002110">
    <property type="entry name" value="Ankyrin_rpt"/>
</dbReference>
<dbReference type="Gene3D" id="1.25.40.20">
    <property type="entry name" value="Ankyrin repeat-containing domain"/>
    <property type="match status" value="1"/>
</dbReference>
<dbReference type="RefSeq" id="XP_024748525.1">
    <property type="nucleotide sequence ID" value="XM_024898470.1"/>
</dbReference>
<dbReference type="Pfam" id="PF24883">
    <property type="entry name" value="NPHP3_N"/>
    <property type="match status" value="1"/>
</dbReference>
<dbReference type="PANTHER" id="PTHR46082:SF11">
    <property type="entry name" value="AAA+ ATPASE DOMAIN-CONTAINING PROTEIN-RELATED"/>
    <property type="match status" value="1"/>
</dbReference>
<sequence length="889" mass="99321">MNDDKEESGAIELTQSQYTVGWICALTEELTAATVMLDNIHEMPTDLNLPSTDDNVYVFGSVGKHNVVLTGLPKGKVGTVSAAVVARTMVNSFQSIKFGFMIGIGGGVPSEDNDIRLGDVVVSSPIGNFPGVVQWDLGKAIDGGSFERTGALNSPPRALLSALVHLESLHQRKGSSIPGYLQDLEAKEQRLMRSYGKSDILRDVLFPSDSPHRNEGSGRNRADCESCDTGKIIAREDRDEPIAIHYGLIASGNQVIKDANLRDKLNADFGGNVLCVEMEAAGLMESFPCLVIRGICDYADSHKNKKWQKYAALVAAAYAKELLMVVPCRAVEKMATIQRPIINTHMQNNQQSDQHKAILEWLTPVSYDSRQHSIFNRRQEGTCEWFLQSEDFEKFLQNDVKLMFCEGFPGAGKTILASTVINYLRHKHESPPEEKVGLAFIFGDFVQRSHQRPVDILASLTKQLLRNQAYVPQEVVDTYNTLKEIAPSSRSNKDNSTFAKMLQQVITSVYTRVFIVIDALDELEEVRPLLLEVFNIVKSTSASLFVTSRPIEQIQKQIQCSFEGITPYKIRAPDEDIELYIDERLLGLKVFSNENTDYSPETMSQLRIDINRTISEVVDGIFLLAKFHLDALEGKTTPRKIRESLETLYKGPDAYAQAYKKTMEKINTQEPELQLLAKRVLGWLIFSERELSNLELRHALSVNTHDTSFPSQDRLENTHTILDVCMGLVITEGPDKTMRLLHYTTQEFLQSNLDCLDYDQDPKQPAPRNFYAAIQRGIAETCITFLTLGTSDSQFTNDAAAAARLAILYGIPFFETGMTGLHFAANFGLETVAIKLLESKHDLDAADDHGQTPLHYATREGHQVMVDFLLEKGATRNPADIHGRSHHLL</sequence>
<reference evidence="5" key="1">
    <citation type="submission" date="2016-07" db="EMBL/GenBank/DDBJ databases">
        <title>Multiple horizontal gene transfer events from other fungi enriched the ability of initially mycotrophic Trichoderma (Ascomycota) to feed on dead plant biomass.</title>
        <authorList>
            <consortium name="DOE Joint Genome Institute"/>
            <person name="Atanasova L."/>
            <person name="Chenthamara K."/>
            <person name="Zhang J."/>
            <person name="Grujic M."/>
            <person name="Henrissat B."/>
            <person name="Kuo A."/>
            <person name="Aerts A."/>
            <person name="Salamov A."/>
            <person name="Lipzen A."/>
            <person name="Labutti K."/>
            <person name="Barry K."/>
            <person name="Miao Y."/>
            <person name="Rahimi M.J."/>
            <person name="Shen Q."/>
            <person name="Grigoriev I.V."/>
            <person name="Kubicek C.P."/>
            <person name="Druzhinina I.S."/>
        </authorList>
    </citation>
    <scope>NUCLEOTIDE SEQUENCE [LARGE SCALE GENOMIC DNA]</scope>
    <source>
        <strain evidence="5">TUCIM 6016</strain>
    </source>
</reference>
<dbReference type="InterPro" id="IPR053137">
    <property type="entry name" value="NLR-like"/>
</dbReference>
<evidence type="ECO:0000313" key="5">
    <source>
        <dbReference type="Proteomes" id="UP000241546"/>
    </source>
</evidence>
<proteinExistence type="predicted"/>
<dbReference type="InterPro" id="IPR027417">
    <property type="entry name" value="P-loop_NTPase"/>
</dbReference>
<keyword evidence="1" id="KW-0677">Repeat</keyword>
<dbReference type="SMART" id="SM00248">
    <property type="entry name" value="ANK"/>
    <property type="match status" value="2"/>
</dbReference>
<dbReference type="SUPFAM" id="SSF53167">
    <property type="entry name" value="Purine and uridine phosphorylases"/>
    <property type="match status" value="1"/>
</dbReference>
<keyword evidence="2" id="KW-0040">ANK repeat</keyword>
<dbReference type="InterPro" id="IPR007111">
    <property type="entry name" value="NACHT_NTPase"/>
</dbReference>
<dbReference type="EMBL" id="KZ680215">
    <property type="protein sequence ID" value="PTB65205.1"/>
    <property type="molecule type" value="Genomic_DNA"/>
</dbReference>
<evidence type="ECO:0000256" key="2">
    <source>
        <dbReference type="PROSITE-ProRule" id="PRU00023"/>
    </source>
</evidence>
<dbReference type="SUPFAM" id="SSF48403">
    <property type="entry name" value="Ankyrin repeat"/>
    <property type="match status" value="1"/>
</dbReference>
<dbReference type="OrthoDB" id="195446at2759"/>
<keyword evidence="5" id="KW-1185">Reference proteome</keyword>
<dbReference type="PROSITE" id="PS50088">
    <property type="entry name" value="ANK_REPEAT"/>
    <property type="match status" value="2"/>
</dbReference>
<dbReference type="InterPro" id="IPR035994">
    <property type="entry name" value="Nucleoside_phosphorylase_sf"/>
</dbReference>
<dbReference type="GeneID" id="36606588"/>
<feature type="domain" description="NACHT" evidence="3">
    <location>
        <begin position="401"/>
        <end position="550"/>
    </location>
</feature>
<dbReference type="Pfam" id="PF12796">
    <property type="entry name" value="Ank_2"/>
    <property type="match status" value="1"/>
</dbReference>
<protein>
    <submittedName>
        <fullName evidence="4">Purine and uridine phosphorylase</fullName>
    </submittedName>
</protein>
<organism evidence="4 5">
    <name type="scientific">Trichoderma citrinoviride</name>
    <dbReference type="NCBI Taxonomy" id="58853"/>
    <lineage>
        <taxon>Eukaryota</taxon>
        <taxon>Fungi</taxon>
        <taxon>Dikarya</taxon>
        <taxon>Ascomycota</taxon>
        <taxon>Pezizomycotina</taxon>
        <taxon>Sordariomycetes</taxon>
        <taxon>Hypocreomycetidae</taxon>
        <taxon>Hypocreales</taxon>
        <taxon>Hypocreaceae</taxon>
        <taxon>Trichoderma</taxon>
    </lineage>
</organism>
<dbReference type="PROSITE" id="PS50837">
    <property type="entry name" value="NACHT"/>
    <property type="match status" value="1"/>
</dbReference>
<dbReference type="Proteomes" id="UP000241546">
    <property type="component" value="Unassembled WGS sequence"/>
</dbReference>
<dbReference type="SUPFAM" id="SSF52540">
    <property type="entry name" value="P-loop containing nucleoside triphosphate hydrolases"/>
    <property type="match status" value="1"/>
</dbReference>
<evidence type="ECO:0000259" key="3">
    <source>
        <dbReference type="PROSITE" id="PS50837"/>
    </source>
</evidence>
<dbReference type="Pfam" id="PF22939">
    <property type="entry name" value="WHD_GPIID"/>
    <property type="match status" value="1"/>
</dbReference>
<dbReference type="InterPro" id="IPR054471">
    <property type="entry name" value="GPIID_WHD"/>
</dbReference>
<dbReference type="InterPro" id="IPR056884">
    <property type="entry name" value="NPHP3-like_N"/>
</dbReference>